<gene>
    <name evidence="1" type="ORF">SmJEL517_g04631</name>
</gene>
<accession>A0A507C2Q8</accession>
<dbReference type="EMBL" id="QEAO01000033">
    <property type="protein sequence ID" value="TPX32236.1"/>
    <property type="molecule type" value="Genomic_DNA"/>
</dbReference>
<dbReference type="OrthoDB" id="2095873at2759"/>
<keyword evidence="2" id="KW-1185">Reference proteome</keyword>
<name>A0A507C2Q8_9FUNG</name>
<dbReference type="Gene3D" id="1.25.40.10">
    <property type="entry name" value="Tetratricopeptide repeat domain"/>
    <property type="match status" value="1"/>
</dbReference>
<reference evidence="1 2" key="1">
    <citation type="journal article" date="2019" name="Sci. Rep.">
        <title>Comparative genomics of chytrid fungi reveal insights into the obligate biotrophic and pathogenic lifestyle of Synchytrium endobioticum.</title>
        <authorList>
            <person name="van de Vossenberg B.T.L.H."/>
            <person name="Warris S."/>
            <person name="Nguyen H.D.T."/>
            <person name="van Gent-Pelzer M.P.E."/>
            <person name="Joly D.L."/>
            <person name="van de Geest H.C."/>
            <person name="Bonants P.J.M."/>
            <person name="Smith D.S."/>
            <person name="Levesque C.A."/>
            <person name="van der Lee T.A.J."/>
        </authorList>
    </citation>
    <scope>NUCLEOTIDE SEQUENCE [LARGE SCALE GENOMIC DNA]</scope>
    <source>
        <strain evidence="1 2">JEL517</strain>
    </source>
</reference>
<dbReference type="InterPro" id="IPR011990">
    <property type="entry name" value="TPR-like_helical_dom_sf"/>
</dbReference>
<evidence type="ECO:0000313" key="2">
    <source>
        <dbReference type="Proteomes" id="UP000319731"/>
    </source>
</evidence>
<protein>
    <submittedName>
        <fullName evidence="1">Uncharacterized protein</fullName>
    </submittedName>
</protein>
<dbReference type="AlphaFoldDB" id="A0A507C2Q8"/>
<proteinExistence type="predicted"/>
<dbReference type="STRING" id="1806994.A0A507C2Q8"/>
<dbReference type="SUPFAM" id="SSF48452">
    <property type="entry name" value="TPR-like"/>
    <property type="match status" value="1"/>
</dbReference>
<organism evidence="1 2">
    <name type="scientific">Synchytrium microbalum</name>
    <dbReference type="NCBI Taxonomy" id="1806994"/>
    <lineage>
        <taxon>Eukaryota</taxon>
        <taxon>Fungi</taxon>
        <taxon>Fungi incertae sedis</taxon>
        <taxon>Chytridiomycota</taxon>
        <taxon>Chytridiomycota incertae sedis</taxon>
        <taxon>Chytridiomycetes</taxon>
        <taxon>Synchytriales</taxon>
        <taxon>Synchytriaceae</taxon>
        <taxon>Synchytrium</taxon>
    </lineage>
</organism>
<dbReference type="GeneID" id="42005856"/>
<dbReference type="Proteomes" id="UP000319731">
    <property type="component" value="Unassembled WGS sequence"/>
</dbReference>
<comment type="caution">
    <text evidence="1">The sequence shown here is derived from an EMBL/GenBank/DDBJ whole genome shotgun (WGS) entry which is preliminary data.</text>
</comment>
<dbReference type="RefSeq" id="XP_031023486.1">
    <property type="nucleotide sequence ID" value="XM_031170559.1"/>
</dbReference>
<evidence type="ECO:0000313" key="1">
    <source>
        <dbReference type="EMBL" id="TPX32236.1"/>
    </source>
</evidence>
<sequence>MESQRKSVRETLIQSVGFCPKDAIGWLYAARGYYKIKDYHSCVECVAPALRNEKTRREAQHLLAFSLMHTNQTEAAAGAFFKSVSLGNDTDWQPLVELFLEHPKLRLT</sequence>